<evidence type="ECO:0000313" key="3">
    <source>
        <dbReference type="Proteomes" id="UP000018144"/>
    </source>
</evidence>
<dbReference type="EMBL" id="HF936416">
    <property type="protein sequence ID" value="CCX16440.1"/>
    <property type="molecule type" value="Genomic_DNA"/>
</dbReference>
<proteinExistence type="predicted"/>
<accession>U4LP81</accession>
<feature type="region of interest" description="Disordered" evidence="1">
    <location>
        <begin position="1"/>
        <end position="30"/>
    </location>
</feature>
<gene>
    <name evidence="2" type="ORF">PCON_03083</name>
</gene>
<keyword evidence="3" id="KW-1185">Reference proteome</keyword>
<protein>
    <submittedName>
        <fullName evidence="2">Uncharacterized protein</fullName>
    </submittedName>
</protein>
<evidence type="ECO:0000313" key="2">
    <source>
        <dbReference type="EMBL" id="CCX16440.1"/>
    </source>
</evidence>
<organism evidence="2 3">
    <name type="scientific">Pyronema omphalodes (strain CBS 100304)</name>
    <name type="common">Pyronema confluens</name>
    <dbReference type="NCBI Taxonomy" id="1076935"/>
    <lineage>
        <taxon>Eukaryota</taxon>
        <taxon>Fungi</taxon>
        <taxon>Dikarya</taxon>
        <taxon>Ascomycota</taxon>
        <taxon>Pezizomycotina</taxon>
        <taxon>Pezizomycetes</taxon>
        <taxon>Pezizales</taxon>
        <taxon>Pyronemataceae</taxon>
        <taxon>Pyronema</taxon>
    </lineage>
</organism>
<feature type="compositionally biased region" description="Acidic residues" evidence="1">
    <location>
        <begin position="1"/>
        <end position="25"/>
    </location>
</feature>
<dbReference type="AlphaFoldDB" id="U4LP81"/>
<reference evidence="2 3" key="1">
    <citation type="journal article" date="2013" name="PLoS Genet.">
        <title>The genome and development-dependent transcriptomes of Pyronema confluens: a window into fungal evolution.</title>
        <authorList>
            <person name="Traeger S."/>
            <person name="Altegoer F."/>
            <person name="Freitag M."/>
            <person name="Gabaldon T."/>
            <person name="Kempken F."/>
            <person name="Kumar A."/>
            <person name="Marcet-Houben M."/>
            <person name="Poggeler S."/>
            <person name="Stajich J.E."/>
            <person name="Nowrousian M."/>
        </authorList>
    </citation>
    <scope>NUCLEOTIDE SEQUENCE [LARGE SCALE GENOMIC DNA]</scope>
    <source>
        <strain evidence="3">CBS 100304</strain>
        <tissue evidence="2">Vegetative mycelium</tissue>
    </source>
</reference>
<sequence length="232" mass="27298">MESEENEYNEYTDHSEEGEEGEEVSTAEPEKLRELLGVTDEEFEDYCKWAREEVIWRVKDKTLPLQWEIRNIEELSTQIQGKIEQGRGKLDVPHPWFLLVALINACRTLYNYTIEAPRLVKDQEATVMWDLMKIDMANTLSKKAVKKAAKTVYKSYQKLDYPNVNELKEKEEMVKMLKTMLNYPLDLEDRFYVWILFYTANLQRKAIVKEKKASGLWPAGSSSERRSRQGND</sequence>
<dbReference type="STRING" id="1076935.U4LP81"/>
<dbReference type="Proteomes" id="UP000018144">
    <property type="component" value="Unassembled WGS sequence"/>
</dbReference>
<evidence type="ECO:0000256" key="1">
    <source>
        <dbReference type="SAM" id="MobiDB-lite"/>
    </source>
</evidence>
<name>U4LP81_PYROM</name>
<dbReference type="OrthoDB" id="5464480at2759"/>